<dbReference type="AlphaFoldDB" id="A0A1E7FB56"/>
<organism evidence="2 3">
    <name type="scientific">Fragilariopsis cylindrus CCMP1102</name>
    <dbReference type="NCBI Taxonomy" id="635003"/>
    <lineage>
        <taxon>Eukaryota</taxon>
        <taxon>Sar</taxon>
        <taxon>Stramenopiles</taxon>
        <taxon>Ochrophyta</taxon>
        <taxon>Bacillariophyta</taxon>
        <taxon>Bacillariophyceae</taxon>
        <taxon>Bacillariophycidae</taxon>
        <taxon>Bacillariales</taxon>
        <taxon>Bacillariaceae</taxon>
        <taxon>Fragilariopsis</taxon>
    </lineage>
</organism>
<gene>
    <name evidence="2" type="ORF">FRACYDRAFT_239734</name>
</gene>
<dbReference type="KEGG" id="fcy:FRACYDRAFT_239734"/>
<evidence type="ECO:0000313" key="2">
    <source>
        <dbReference type="EMBL" id="OEU15053.1"/>
    </source>
</evidence>
<evidence type="ECO:0000256" key="1">
    <source>
        <dbReference type="SAM" id="MobiDB-lite"/>
    </source>
</evidence>
<dbReference type="Proteomes" id="UP000095751">
    <property type="component" value="Unassembled WGS sequence"/>
</dbReference>
<accession>A0A1E7FB56</accession>
<keyword evidence="3" id="KW-1185">Reference proteome</keyword>
<proteinExistence type="predicted"/>
<protein>
    <submittedName>
        <fullName evidence="2">Uncharacterized protein</fullName>
    </submittedName>
</protein>
<dbReference type="EMBL" id="KV784359">
    <property type="protein sequence ID" value="OEU15053.1"/>
    <property type="molecule type" value="Genomic_DNA"/>
</dbReference>
<reference evidence="2 3" key="1">
    <citation type="submission" date="2016-09" db="EMBL/GenBank/DDBJ databases">
        <title>Extensive genetic diversity and differential bi-allelic expression allows diatom success in the polar Southern Ocean.</title>
        <authorList>
            <consortium name="DOE Joint Genome Institute"/>
            <person name="Mock T."/>
            <person name="Otillar R.P."/>
            <person name="Strauss J."/>
            <person name="Dupont C."/>
            <person name="Frickenhaus S."/>
            <person name="Maumus F."/>
            <person name="Mcmullan M."/>
            <person name="Sanges R."/>
            <person name="Schmutz J."/>
            <person name="Toseland A."/>
            <person name="Valas R."/>
            <person name="Veluchamy A."/>
            <person name="Ward B.J."/>
            <person name="Allen A."/>
            <person name="Barry K."/>
            <person name="Falciatore A."/>
            <person name="Ferrante M."/>
            <person name="Fortunato A.E."/>
            <person name="Gloeckner G."/>
            <person name="Gruber A."/>
            <person name="Hipkin R."/>
            <person name="Janech M."/>
            <person name="Kroth P."/>
            <person name="Leese F."/>
            <person name="Lindquist E."/>
            <person name="Lyon B.R."/>
            <person name="Martin J."/>
            <person name="Mayer C."/>
            <person name="Parker M."/>
            <person name="Quesneville H."/>
            <person name="Raymond J."/>
            <person name="Uhlig C."/>
            <person name="Valentin K.U."/>
            <person name="Worden A.Z."/>
            <person name="Armbrust E.V."/>
            <person name="Bowler C."/>
            <person name="Green B."/>
            <person name="Moulton V."/>
            <person name="Van Oosterhout C."/>
            <person name="Grigoriev I."/>
        </authorList>
    </citation>
    <scope>NUCLEOTIDE SEQUENCE [LARGE SCALE GENOMIC DNA]</scope>
    <source>
        <strain evidence="2 3">CCMP1102</strain>
    </source>
</reference>
<evidence type="ECO:0000313" key="3">
    <source>
        <dbReference type="Proteomes" id="UP000095751"/>
    </source>
</evidence>
<feature type="region of interest" description="Disordered" evidence="1">
    <location>
        <begin position="1"/>
        <end position="20"/>
    </location>
</feature>
<sequence>MATASMTMASHSVDQNTSIMTGSVTDHHIESREESIEKLKSNLVRYARSNDRRMILRSLKEHNFLNYIPLDAPIDHIDIPISELEKEVSEEKIVLNDVVLNPRHSADLKDVIVNAGTNNGGIIMLKAISKVLCDKSSMNEEDLYERLLVRLAKSSASADAYFQLNALMGSTDLIVQQLSPEHAVKGTSANKDSISSTTNNNEDAINLNMYNSQGQIHIILDIAFDFGLFRKSDIALNRPWIVMKGKVHERANLSANESFRSLNVKTPSLY</sequence>
<dbReference type="OrthoDB" id="46637at2759"/>
<dbReference type="InParanoid" id="A0A1E7FB56"/>
<name>A0A1E7FB56_9STRA</name>